<dbReference type="Proteomes" id="UP001054892">
    <property type="component" value="Unassembled WGS sequence"/>
</dbReference>
<dbReference type="EMBL" id="BQKM01000003">
    <property type="protein sequence ID" value="GJN52179.1"/>
    <property type="molecule type" value="Genomic_DNA"/>
</dbReference>
<feature type="signal peptide" evidence="1">
    <location>
        <begin position="1"/>
        <end position="19"/>
    </location>
</feature>
<evidence type="ECO:0000313" key="2">
    <source>
        <dbReference type="EMBL" id="BCG24463.1"/>
    </source>
</evidence>
<proteinExistence type="predicted"/>
<evidence type="ECO:0000313" key="3">
    <source>
        <dbReference type="EMBL" id="GJN52179.1"/>
    </source>
</evidence>
<organism evidence="2 4">
    <name type="scientific">Pseudomonas tohonis</name>
    <dbReference type="NCBI Taxonomy" id="2725477"/>
    <lineage>
        <taxon>Bacteria</taxon>
        <taxon>Pseudomonadati</taxon>
        <taxon>Pseudomonadota</taxon>
        <taxon>Gammaproteobacteria</taxon>
        <taxon>Pseudomonadales</taxon>
        <taxon>Pseudomonadaceae</taxon>
        <taxon>Pseudomonas</taxon>
    </lineage>
</organism>
<dbReference type="EMBL" id="AP023189">
    <property type="protein sequence ID" value="BCG24463.1"/>
    <property type="molecule type" value="Genomic_DNA"/>
</dbReference>
<evidence type="ECO:0000313" key="5">
    <source>
        <dbReference type="Proteomes" id="UP001054892"/>
    </source>
</evidence>
<reference evidence="2 4" key="1">
    <citation type="submission" date="2020-05" db="EMBL/GenBank/DDBJ databases">
        <title>Characterization of novel class B3 metallo-beta-lactamase from novel Pseudomonas species.</title>
        <authorList>
            <person name="Yamada K."/>
            <person name="Aoki K."/>
            <person name="Ishii Y."/>
        </authorList>
    </citation>
    <scope>NUCLEOTIDE SEQUENCE [LARGE SCALE GENOMIC DNA]</scope>
    <source>
        <strain evidence="2 4">TUM18999</strain>
        <strain evidence="3 5">TUM20286</strain>
    </source>
</reference>
<protein>
    <submittedName>
        <fullName evidence="2">Protein activator</fullName>
    </submittedName>
</protein>
<sequence length="153" mass="15655">MIRYALVALLLFAGQIAQAATINANLQFYFFGTLALKPSGLGTTITCNVELTGIATPSVATILSAKFTGLGLCPALSAAGLPWSWTPTSVTSAYMAGVKLSLAGIACNTSPVTLNGAWSNSSTAFTASPYQPLGGCIVQSLFLSPTPSFTISP</sequence>
<keyword evidence="5" id="KW-1185">Reference proteome</keyword>
<keyword evidence="1" id="KW-0732">Signal</keyword>
<dbReference type="AlphaFoldDB" id="A0A6J4E3E3"/>
<dbReference type="KEGG" id="ptw:TUM18999_26540"/>
<name>A0A6J4E3E3_9PSED</name>
<accession>A0A6J4E3E3</accession>
<dbReference type="RefSeq" id="WP_173174235.1">
    <property type="nucleotide sequence ID" value="NZ_AP023189.1"/>
</dbReference>
<feature type="chain" id="PRO_5027075382" evidence="1">
    <location>
        <begin position="20"/>
        <end position="153"/>
    </location>
</feature>
<dbReference type="Proteomes" id="UP000509383">
    <property type="component" value="Chromosome"/>
</dbReference>
<evidence type="ECO:0000313" key="4">
    <source>
        <dbReference type="Proteomes" id="UP000509383"/>
    </source>
</evidence>
<gene>
    <name evidence="2" type="primary">pra_1</name>
    <name evidence="3" type="synonym">pra_2</name>
    <name evidence="2" type="ORF">TUM18999_26540</name>
    <name evidence="3" type="ORF">TUM20286_19310</name>
</gene>
<evidence type="ECO:0000256" key="1">
    <source>
        <dbReference type="SAM" id="SignalP"/>
    </source>
</evidence>